<gene>
    <name evidence="2" type="ORF">BJ508DRAFT_361719</name>
</gene>
<dbReference type="Proteomes" id="UP000275078">
    <property type="component" value="Unassembled WGS sequence"/>
</dbReference>
<feature type="compositionally biased region" description="Low complexity" evidence="1">
    <location>
        <begin position="23"/>
        <end position="42"/>
    </location>
</feature>
<feature type="compositionally biased region" description="Acidic residues" evidence="1">
    <location>
        <begin position="192"/>
        <end position="201"/>
    </location>
</feature>
<dbReference type="EMBL" id="ML119677">
    <property type="protein sequence ID" value="RPA81696.1"/>
    <property type="molecule type" value="Genomic_DNA"/>
</dbReference>
<feature type="region of interest" description="Disordered" evidence="1">
    <location>
        <begin position="69"/>
        <end position="118"/>
    </location>
</feature>
<sequence>MKTSKKAAKQTTISSPVLFNVLPAKKPSISPAPASKTSATTSDMEDTGLDAEEREIQEAFAKAQERLKEVRRRKEEREAAKRAREAAEKEAAAKEARAKELGEVARRRSSRNPGIANEVLGKHGTFMSLLGQMISDGEREVLGMFLGSWTKDLRGSLGVAAKEDKPKKAIKLEPGLEERTSSGVRSAMNLVDDGEEEESEDEPPRSSAKRRKTGGLVRTGSTIPVSAAGSGSRDVLSDIE</sequence>
<feature type="compositionally biased region" description="Basic and acidic residues" evidence="1">
    <location>
        <begin position="161"/>
        <end position="180"/>
    </location>
</feature>
<protein>
    <submittedName>
        <fullName evidence="2">Uncharacterized protein</fullName>
    </submittedName>
</protein>
<feature type="compositionally biased region" description="Basic and acidic residues" evidence="1">
    <location>
        <begin position="69"/>
        <end position="106"/>
    </location>
</feature>
<proteinExistence type="predicted"/>
<feature type="region of interest" description="Disordered" evidence="1">
    <location>
        <begin position="1"/>
        <end position="48"/>
    </location>
</feature>
<keyword evidence="3" id="KW-1185">Reference proteome</keyword>
<evidence type="ECO:0000313" key="2">
    <source>
        <dbReference type="EMBL" id="RPA81696.1"/>
    </source>
</evidence>
<organism evidence="2 3">
    <name type="scientific">Ascobolus immersus RN42</name>
    <dbReference type="NCBI Taxonomy" id="1160509"/>
    <lineage>
        <taxon>Eukaryota</taxon>
        <taxon>Fungi</taxon>
        <taxon>Dikarya</taxon>
        <taxon>Ascomycota</taxon>
        <taxon>Pezizomycotina</taxon>
        <taxon>Pezizomycetes</taxon>
        <taxon>Pezizales</taxon>
        <taxon>Ascobolaceae</taxon>
        <taxon>Ascobolus</taxon>
    </lineage>
</organism>
<feature type="region of interest" description="Disordered" evidence="1">
    <location>
        <begin position="161"/>
        <end position="240"/>
    </location>
</feature>
<name>A0A3N4I8A5_ASCIM</name>
<dbReference type="AlphaFoldDB" id="A0A3N4I8A5"/>
<accession>A0A3N4I8A5</accession>
<evidence type="ECO:0000313" key="3">
    <source>
        <dbReference type="Proteomes" id="UP000275078"/>
    </source>
</evidence>
<evidence type="ECO:0000256" key="1">
    <source>
        <dbReference type="SAM" id="MobiDB-lite"/>
    </source>
</evidence>
<reference evidence="2 3" key="1">
    <citation type="journal article" date="2018" name="Nat. Ecol. Evol.">
        <title>Pezizomycetes genomes reveal the molecular basis of ectomycorrhizal truffle lifestyle.</title>
        <authorList>
            <person name="Murat C."/>
            <person name="Payen T."/>
            <person name="Noel B."/>
            <person name="Kuo A."/>
            <person name="Morin E."/>
            <person name="Chen J."/>
            <person name="Kohler A."/>
            <person name="Krizsan K."/>
            <person name="Balestrini R."/>
            <person name="Da Silva C."/>
            <person name="Montanini B."/>
            <person name="Hainaut M."/>
            <person name="Levati E."/>
            <person name="Barry K.W."/>
            <person name="Belfiori B."/>
            <person name="Cichocki N."/>
            <person name="Clum A."/>
            <person name="Dockter R.B."/>
            <person name="Fauchery L."/>
            <person name="Guy J."/>
            <person name="Iotti M."/>
            <person name="Le Tacon F."/>
            <person name="Lindquist E.A."/>
            <person name="Lipzen A."/>
            <person name="Malagnac F."/>
            <person name="Mello A."/>
            <person name="Molinier V."/>
            <person name="Miyauchi S."/>
            <person name="Poulain J."/>
            <person name="Riccioni C."/>
            <person name="Rubini A."/>
            <person name="Sitrit Y."/>
            <person name="Splivallo R."/>
            <person name="Traeger S."/>
            <person name="Wang M."/>
            <person name="Zifcakova L."/>
            <person name="Wipf D."/>
            <person name="Zambonelli A."/>
            <person name="Paolocci F."/>
            <person name="Nowrousian M."/>
            <person name="Ottonello S."/>
            <person name="Baldrian P."/>
            <person name="Spatafora J.W."/>
            <person name="Henrissat B."/>
            <person name="Nagy L.G."/>
            <person name="Aury J.M."/>
            <person name="Wincker P."/>
            <person name="Grigoriev I.V."/>
            <person name="Bonfante P."/>
            <person name="Martin F.M."/>
        </authorList>
    </citation>
    <scope>NUCLEOTIDE SEQUENCE [LARGE SCALE GENOMIC DNA]</scope>
    <source>
        <strain evidence="2 3">RN42</strain>
    </source>
</reference>